<feature type="non-terminal residue" evidence="9">
    <location>
        <position position="1"/>
    </location>
</feature>
<comment type="caution">
    <text evidence="9">The sequence shown here is derived from an EMBL/GenBank/DDBJ whole genome shotgun (WGS) entry which is preliminary data.</text>
</comment>
<evidence type="ECO:0000256" key="7">
    <source>
        <dbReference type="ARBA" id="ARBA00023125"/>
    </source>
</evidence>
<name>A0ABV0QZI0_9TELE</name>
<keyword evidence="8" id="KW-0539">Nucleus</keyword>
<organism evidence="9 10">
    <name type="scientific">Xenoophorus captivus</name>
    <dbReference type="NCBI Taxonomy" id="1517983"/>
    <lineage>
        <taxon>Eukaryota</taxon>
        <taxon>Metazoa</taxon>
        <taxon>Chordata</taxon>
        <taxon>Craniata</taxon>
        <taxon>Vertebrata</taxon>
        <taxon>Euteleostomi</taxon>
        <taxon>Actinopterygii</taxon>
        <taxon>Neopterygii</taxon>
        <taxon>Teleostei</taxon>
        <taxon>Neoteleostei</taxon>
        <taxon>Acanthomorphata</taxon>
        <taxon>Ovalentaria</taxon>
        <taxon>Atherinomorphae</taxon>
        <taxon>Cyprinodontiformes</taxon>
        <taxon>Goodeidae</taxon>
        <taxon>Xenoophorus</taxon>
    </lineage>
</organism>
<evidence type="ECO:0000313" key="9">
    <source>
        <dbReference type="EMBL" id="MEQ2200922.1"/>
    </source>
</evidence>
<evidence type="ECO:0000256" key="2">
    <source>
        <dbReference type="ARBA" id="ARBA00004574"/>
    </source>
</evidence>
<evidence type="ECO:0000256" key="1">
    <source>
        <dbReference type="ARBA" id="ARBA00004123"/>
    </source>
</evidence>
<keyword evidence="10" id="KW-1185">Reference proteome</keyword>
<dbReference type="PANTHER" id="PTHR14865:SF2">
    <property type="entry name" value="CST COMPLEX SUBUNIT CTC1"/>
    <property type="match status" value="1"/>
</dbReference>
<dbReference type="InterPro" id="IPR029156">
    <property type="entry name" value="CTC1"/>
</dbReference>
<dbReference type="EMBL" id="JAHRIN010026737">
    <property type="protein sequence ID" value="MEQ2200922.1"/>
    <property type="molecule type" value="Genomic_DNA"/>
</dbReference>
<evidence type="ECO:0000256" key="8">
    <source>
        <dbReference type="ARBA" id="ARBA00023242"/>
    </source>
</evidence>
<dbReference type="Proteomes" id="UP001434883">
    <property type="component" value="Unassembled WGS sequence"/>
</dbReference>
<dbReference type="InterPro" id="IPR042617">
    <property type="entry name" value="CTC1-like"/>
</dbReference>
<accession>A0ABV0QZI0</accession>
<proteinExistence type="inferred from homology"/>
<dbReference type="Pfam" id="PF15489">
    <property type="entry name" value="CTC1"/>
    <property type="match status" value="1"/>
</dbReference>
<comment type="similarity">
    <text evidence="3">Belongs to the CTC1 family.</text>
</comment>
<gene>
    <name evidence="9" type="ORF">XENOCAPTIV_004931</name>
</gene>
<evidence type="ECO:0000256" key="6">
    <source>
        <dbReference type="ARBA" id="ARBA00022895"/>
    </source>
</evidence>
<keyword evidence="7" id="KW-0238">DNA-binding</keyword>
<protein>
    <recommendedName>
        <fullName evidence="4">CST complex subunit CTC1</fullName>
    </recommendedName>
</protein>
<evidence type="ECO:0000313" key="10">
    <source>
        <dbReference type="Proteomes" id="UP001434883"/>
    </source>
</evidence>
<sequence>LFTVCCSLYRLGPPPAVPSMHLAPLAFSRCVLSKIKGHVVCFLLLQLQWSCSLCGSVYRQMLLESSTHQVFTCTHDFLEVAALCPVGAAAPPTVHLMYLLVIDDGTTEAHVWLSGKPVQTLLGLADSQWEGLQRALRFRGHIRVSPRGRGLVSTCLSLS</sequence>
<evidence type="ECO:0000256" key="5">
    <source>
        <dbReference type="ARBA" id="ARBA00022454"/>
    </source>
</evidence>
<reference evidence="9 10" key="1">
    <citation type="submission" date="2021-06" db="EMBL/GenBank/DDBJ databases">
        <authorList>
            <person name="Palmer J.M."/>
        </authorList>
    </citation>
    <scope>NUCLEOTIDE SEQUENCE [LARGE SCALE GENOMIC DNA]</scope>
    <source>
        <strain evidence="9 10">XC_2019</strain>
        <tissue evidence="9">Muscle</tissue>
    </source>
</reference>
<keyword evidence="5" id="KW-0158">Chromosome</keyword>
<comment type="subcellular location">
    <subcellularLocation>
        <location evidence="2">Chromosome</location>
        <location evidence="2">Telomere</location>
    </subcellularLocation>
    <subcellularLocation>
        <location evidence="1">Nucleus</location>
    </subcellularLocation>
</comment>
<evidence type="ECO:0000256" key="4">
    <source>
        <dbReference type="ARBA" id="ARBA00016175"/>
    </source>
</evidence>
<dbReference type="PANTHER" id="PTHR14865">
    <property type="entry name" value="CST COMPLEX SUBUNIT CTC1"/>
    <property type="match status" value="1"/>
</dbReference>
<keyword evidence="6" id="KW-0779">Telomere</keyword>
<evidence type="ECO:0000256" key="3">
    <source>
        <dbReference type="ARBA" id="ARBA00006332"/>
    </source>
</evidence>